<dbReference type="AlphaFoldDB" id="A0A2D4P9G4"/>
<sequence>MPSQSSRGSAGGCGCHLMDGHRQASDEVQEFGKVQLPVRVDVQLFHHTVDNAWIFLVLGERGQLCVHEYSEFFLGERLAVSFLPSVALEDGQQRLDATLSFGGTHGVPG</sequence>
<proteinExistence type="predicted"/>
<reference evidence="1" key="1">
    <citation type="submission" date="2017-07" db="EMBL/GenBank/DDBJ databases">
        <authorList>
            <person name="Mikheyev A."/>
            <person name="Grau M."/>
        </authorList>
    </citation>
    <scope>NUCLEOTIDE SEQUENCE</scope>
    <source>
        <tissue evidence="1">Venom_gland</tissue>
    </source>
</reference>
<name>A0A2D4P9G4_MICSU</name>
<dbReference type="EMBL" id="IACN01055841">
    <property type="protein sequence ID" value="LAB54631.1"/>
    <property type="molecule type" value="Transcribed_RNA"/>
</dbReference>
<organism evidence="1">
    <name type="scientific">Micrurus surinamensis</name>
    <name type="common">Surinam coral snake</name>
    <dbReference type="NCBI Taxonomy" id="129470"/>
    <lineage>
        <taxon>Eukaryota</taxon>
        <taxon>Metazoa</taxon>
        <taxon>Chordata</taxon>
        <taxon>Craniata</taxon>
        <taxon>Vertebrata</taxon>
        <taxon>Euteleostomi</taxon>
        <taxon>Lepidosauria</taxon>
        <taxon>Squamata</taxon>
        <taxon>Bifurcata</taxon>
        <taxon>Unidentata</taxon>
        <taxon>Episquamata</taxon>
        <taxon>Toxicofera</taxon>
        <taxon>Serpentes</taxon>
        <taxon>Colubroidea</taxon>
        <taxon>Elapidae</taxon>
        <taxon>Elapinae</taxon>
        <taxon>Micrurus</taxon>
    </lineage>
</organism>
<accession>A0A2D4P9G4</accession>
<evidence type="ECO:0000313" key="1">
    <source>
        <dbReference type="EMBL" id="LAB54631.1"/>
    </source>
</evidence>
<reference evidence="1" key="2">
    <citation type="submission" date="2017-11" db="EMBL/GenBank/DDBJ databases">
        <title>Coralsnake Venomics: Analyses of Venom Gland Transcriptomes and Proteomes of Six Brazilian Taxa.</title>
        <authorList>
            <person name="Aird S.D."/>
            <person name="Jorge da Silva N."/>
            <person name="Qiu L."/>
            <person name="Villar-Briones A."/>
            <person name="Aparecida-Saddi V."/>
            <person name="Campos-Telles M.P."/>
            <person name="Grau M."/>
            <person name="Mikheyev A.S."/>
        </authorList>
    </citation>
    <scope>NUCLEOTIDE SEQUENCE</scope>
    <source>
        <tissue evidence="1">Venom_gland</tissue>
    </source>
</reference>
<protein>
    <submittedName>
        <fullName evidence="1">Uncharacterized protein</fullName>
    </submittedName>
</protein>